<proteinExistence type="predicted"/>
<gene>
    <name evidence="2" type="ORF">CDAR_231291</name>
</gene>
<organism evidence="2 3">
    <name type="scientific">Caerostris darwini</name>
    <dbReference type="NCBI Taxonomy" id="1538125"/>
    <lineage>
        <taxon>Eukaryota</taxon>
        <taxon>Metazoa</taxon>
        <taxon>Ecdysozoa</taxon>
        <taxon>Arthropoda</taxon>
        <taxon>Chelicerata</taxon>
        <taxon>Arachnida</taxon>
        <taxon>Araneae</taxon>
        <taxon>Araneomorphae</taxon>
        <taxon>Entelegynae</taxon>
        <taxon>Araneoidea</taxon>
        <taxon>Araneidae</taxon>
        <taxon>Caerostris</taxon>
    </lineage>
</organism>
<dbReference type="Proteomes" id="UP001054837">
    <property type="component" value="Unassembled WGS sequence"/>
</dbReference>
<feature type="compositionally biased region" description="Basic residues" evidence="1">
    <location>
        <begin position="45"/>
        <end position="56"/>
    </location>
</feature>
<evidence type="ECO:0000256" key="1">
    <source>
        <dbReference type="SAM" id="MobiDB-lite"/>
    </source>
</evidence>
<reference evidence="2 3" key="1">
    <citation type="submission" date="2021-06" db="EMBL/GenBank/DDBJ databases">
        <title>Caerostris darwini draft genome.</title>
        <authorList>
            <person name="Kono N."/>
            <person name="Arakawa K."/>
        </authorList>
    </citation>
    <scope>NUCLEOTIDE SEQUENCE [LARGE SCALE GENOMIC DNA]</scope>
</reference>
<dbReference type="AlphaFoldDB" id="A0AAV4WP51"/>
<dbReference type="EMBL" id="BPLQ01014911">
    <property type="protein sequence ID" value="GIY84251.1"/>
    <property type="molecule type" value="Genomic_DNA"/>
</dbReference>
<feature type="region of interest" description="Disordered" evidence="1">
    <location>
        <begin position="45"/>
        <end position="87"/>
    </location>
</feature>
<keyword evidence="3" id="KW-1185">Reference proteome</keyword>
<sequence length="103" mass="11696">MQENFLLSPIYISPVRNTSSFLFLPSSTSSLPVFATAQLHRQRANYKIPPGKRKGQHTKEEISPGRDPACQKLRKTPLRPIGSDETGPALSFCRRMHRMARFI</sequence>
<protein>
    <submittedName>
        <fullName evidence="2">Uncharacterized protein</fullName>
    </submittedName>
</protein>
<name>A0AAV4WP51_9ARAC</name>
<comment type="caution">
    <text evidence="2">The sequence shown here is derived from an EMBL/GenBank/DDBJ whole genome shotgun (WGS) entry which is preliminary data.</text>
</comment>
<evidence type="ECO:0000313" key="3">
    <source>
        <dbReference type="Proteomes" id="UP001054837"/>
    </source>
</evidence>
<evidence type="ECO:0000313" key="2">
    <source>
        <dbReference type="EMBL" id="GIY84251.1"/>
    </source>
</evidence>
<accession>A0AAV4WP51</accession>